<organism evidence="1 2">
    <name type="scientific">Aaosphaeria arxii CBS 175.79</name>
    <dbReference type="NCBI Taxonomy" id="1450172"/>
    <lineage>
        <taxon>Eukaryota</taxon>
        <taxon>Fungi</taxon>
        <taxon>Dikarya</taxon>
        <taxon>Ascomycota</taxon>
        <taxon>Pezizomycotina</taxon>
        <taxon>Dothideomycetes</taxon>
        <taxon>Pleosporomycetidae</taxon>
        <taxon>Pleosporales</taxon>
        <taxon>Pleosporales incertae sedis</taxon>
        <taxon>Aaosphaeria</taxon>
    </lineage>
</organism>
<dbReference type="Proteomes" id="UP000799778">
    <property type="component" value="Unassembled WGS sequence"/>
</dbReference>
<accession>A0A6A5XL52</accession>
<gene>
    <name evidence="1" type="ORF">BU24DRAFT_424579</name>
</gene>
<dbReference type="RefSeq" id="XP_033381918.1">
    <property type="nucleotide sequence ID" value="XM_033528543.1"/>
</dbReference>
<proteinExistence type="predicted"/>
<evidence type="ECO:0000313" key="2">
    <source>
        <dbReference type="Proteomes" id="UP000799778"/>
    </source>
</evidence>
<dbReference type="OrthoDB" id="2355426at2759"/>
<name>A0A6A5XL52_9PLEO</name>
<evidence type="ECO:0000313" key="1">
    <source>
        <dbReference type="EMBL" id="KAF2013579.1"/>
    </source>
</evidence>
<keyword evidence="2" id="KW-1185">Reference proteome</keyword>
<dbReference type="AlphaFoldDB" id="A0A6A5XL52"/>
<dbReference type="EMBL" id="ML978071">
    <property type="protein sequence ID" value="KAF2013579.1"/>
    <property type="molecule type" value="Genomic_DNA"/>
</dbReference>
<dbReference type="GeneID" id="54285940"/>
<sequence length="175" mass="19231">MDAGNDCMRTIVGWKEEREKKGNRKCIKGWSIAAFDSVSQLTATTRKRNQNILNRIHQSSIVRVSLYSPVSPQCKIDKAQSVNMKFSNIALLAVAPAAINAWTLTLGGNVWNGKGDRDCKASVTAKGKALDWANAWYSSCCLHLYNDAGCTNQVGYSCNDWKKTLSQPVKAVACI</sequence>
<reference evidence="1" key="1">
    <citation type="journal article" date="2020" name="Stud. Mycol.">
        <title>101 Dothideomycetes genomes: a test case for predicting lifestyles and emergence of pathogens.</title>
        <authorList>
            <person name="Haridas S."/>
            <person name="Albert R."/>
            <person name="Binder M."/>
            <person name="Bloem J."/>
            <person name="Labutti K."/>
            <person name="Salamov A."/>
            <person name="Andreopoulos B."/>
            <person name="Baker S."/>
            <person name="Barry K."/>
            <person name="Bills G."/>
            <person name="Bluhm B."/>
            <person name="Cannon C."/>
            <person name="Castanera R."/>
            <person name="Culley D."/>
            <person name="Daum C."/>
            <person name="Ezra D."/>
            <person name="Gonzalez J."/>
            <person name="Henrissat B."/>
            <person name="Kuo A."/>
            <person name="Liang C."/>
            <person name="Lipzen A."/>
            <person name="Lutzoni F."/>
            <person name="Magnuson J."/>
            <person name="Mondo S."/>
            <person name="Nolan M."/>
            <person name="Ohm R."/>
            <person name="Pangilinan J."/>
            <person name="Park H.-J."/>
            <person name="Ramirez L."/>
            <person name="Alfaro M."/>
            <person name="Sun H."/>
            <person name="Tritt A."/>
            <person name="Yoshinaga Y."/>
            <person name="Zwiers L.-H."/>
            <person name="Turgeon B."/>
            <person name="Goodwin S."/>
            <person name="Spatafora J."/>
            <person name="Crous P."/>
            <person name="Grigoriev I."/>
        </authorList>
    </citation>
    <scope>NUCLEOTIDE SEQUENCE</scope>
    <source>
        <strain evidence="1">CBS 175.79</strain>
    </source>
</reference>
<protein>
    <submittedName>
        <fullName evidence="1">Uncharacterized protein</fullName>
    </submittedName>
</protein>